<gene>
    <name evidence="3" type="ORF">G5C65_05905</name>
</gene>
<evidence type="ECO:0000259" key="2">
    <source>
        <dbReference type="SMART" id="SM00429"/>
    </source>
</evidence>
<evidence type="ECO:0000313" key="3">
    <source>
        <dbReference type="EMBL" id="NGO67898.1"/>
    </source>
</evidence>
<dbReference type="SUPFAM" id="SSF81296">
    <property type="entry name" value="E set domains"/>
    <property type="match status" value="1"/>
</dbReference>
<dbReference type="Pfam" id="PF01833">
    <property type="entry name" value="TIG"/>
    <property type="match status" value="1"/>
</dbReference>
<reference evidence="3 4" key="1">
    <citation type="submission" date="2020-02" db="EMBL/GenBank/DDBJ databases">
        <title>Whole-genome analyses of novel actinobacteria.</title>
        <authorList>
            <person name="Sahin N."/>
            <person name="Tatar D."/>
        </authorList>
    </citation>
    <scope>NUCLEOTIDE SEQUENCE [LARGE SCALE GENOMIC DNA]</scope>
    <source>
        <strain evidence="3 4">SB3404</strain>
    </source>
</reference>
<dbReference type="Proteomes" id="UP000477722">
    <property type="component" value="Unassembled WGS sequence"/>
</dbReference>
<dbReference type="InterPro" id="IPR002909">
    <property type="entry name" value="IPT_dom"/>
</dbReference>
<dbReference type="RefSeq" id="WP_165297554.1">
    <property type="nucleotide sequence ID" value="NZ_JAAKZZ010000035.1"/>
</dbReference>
<dbReference type="SMART" id="SM00429">
    <property type="entry name" value="IPT"/>
    <property type="match status" value="1"/>
</dbReference>
<dbReference type="GO" id="GO:0017154">
    <property type="term" value="F:semaphorin receptor activity"/>
    <property type="evidence" value="ECO:0007669"/>
    <property type="project" value="InterPro"/>
</dbReference>
<dbReference type="GO" id="GO:0030334">
    <property type="term" value="P:regulation of cell migration"/>
    <property type="evidence" value="ECO:0007669"/>
    <property type="project" value="TreeGrafter"/>
</dbReference>
<dbReference type="GO" id="GO:0005886">
    <property type="term" value="C:plasma membrane"/>
    <property type="evidence" value="ECO:0007669"/>
    <property type="project" value="TreeGrafter"/>
</dbReference>
<dbReference type="GO" id="GO:0005975">
    <property type="term" value="P:carbohydrate metabolic process"/>
    <property type="evidence" value="ECO:0007669"/>
    <property type="project" value="UniProtKB-ARBA"/>
</dbReference>
<dbReference type="InterPro" id="IPR031148">
    <property type="entry name" value="Plexin"/>
</dbReference>
<dbReference type="PANTHER" id="PTHR22625">
    <property type="entry name" value="PLEXIN"/>
    <property type="match status" value="1"/>
</dbReference>
<dbReference type="EMBL" id="JAAKZZ010000035">
    <property type="protein sequence ID" value="NGO67898.1"/>
    <property type="molecule type" value="Genomic_DNA"/>
</dbReference>
<name>A0A6G4WS19_9ACTN</name>
<organism evidence="3 4">
    <name type="scientific">Streptomyces boncukensis</name>
    <dbReference type="NCBI Taxonomy" id="2711219"/>
    <lineage>
        <taxon>Bacteria</taxon>
        <taxon>Bacillati</taxon>
        <taxon>Actinomycetota</taxon>
        <taxon>Actinomycetes</taxon>
        <taxon>Kitasatosporales</taxon>
        <taxon>Streptomycetaceae</taxon>
        <taxon>Streptomyces</taxon>
    </lineage>
</organism>
<dbReference type="AlphaFoldDB" id="A0A6G4WS19"/>
<evidence type="ECO:0000256" key="1">
    <source>
        <dbReference type="SAM" id="MobiDB-lite"/>
    </source>
</evidence>
<keyword evidence="4" id="KW-1185">Reference proteome</keyword>
<dbReference type="InterPro" id="IPR013783">
    <property type="entry name" value="Ig-like_fold"/>
</dbReference>
<evidence type="ECO:0000313" key="4">
    <source>
        <dbReference type="Proteomes" id="UP000477722"/>
    </source>
</evidence>
<dbReference type="PANTHER" id="PTHR22625:SF70">
    <property type="entry name" value="PLEXIN A, ISOFORM A"/>
    <property type="match status" value="1"/>
</dbReference>
<comment type="caution">
    <text evidence="3">The sequence shown here is derived from an EMBL/GenBank/DDBJ whole genome shotgun (WGS) entry which is preliminary data.</text>
</comment>
<feature type="region of interest" description="Disordered" evidence="1">
    <location>
        <begin position="140"/>
        <end position="165"/>
    </location>
</feature>
<dbReference type="Gene3D" id="2.60.40.10">
    <property type="entry name" value="Immunoglobulins"/>
    <property type="match status" value="1"/>
</dbReference>
<dbReference type="GO" id="GO:0002116">
    <property type="term" value="C:semaphorin receptor complex"/>
    <property type="evidence" value="ECO:0007669"/>
    <property type="project" value="TreeGrafter"/>
</dbReference>
<accession>A0A6G4WS19</accession>
<protein>
    <recommendedName>
        <fullName evidence="2">IPT/TIG domain-containing protein</fullName>
    </recommendedName>
</protein>
<dbReference type="InterPro" id="IPR014756">
    <property type="entry name" value="Ig_E-set"/>
</dbReference>
<feature type="domain" description="IPT/TIG" evidence="2">
    <location>
        <begin position="71"/>
        <end position="153"/>
    </location>
</feature>
<proteinExistence type="predicted"/>
<sequence>MGLYRQDGTRIAKDAFPATTLDDPPVRVTDDVYVSEPYGRGDGRPEGSKRSLLYPVGAIVARSVIDGHFTMPALTSISPDHGPESGGTTVTITGEHLDGVSAVTFGGVAGDGLSITSADELTVTTPPGEPGAVTVKIADDGGTASKANGFTYDPAPELPEPSADD</sequence>